<keyword evidence="4" id="KW-0175">Coiled coil</keyword>
<dbReference type="AlphaFoldDB" id="A0A6G1KZK5"/>
<dbReference type="OrthoDB" id="205662at2759"/>
<dbReference type="Proteomes" id="UP000799436">
    <property type="component" value="Unassembled WGS sequence"/>
</dbReference>
<evidence type="ECO:0000256" key="1">
    <source>
        <dbReference type="ARBA" id="ARBA00004317"/>
    </source>
</evidence>
<evidence type="ECO:0000256" key="3">
    <source>
        <dbReference type="ARBA" id="ARBA00023212"/>
    </source>
</evidence>
<dbReference type="InterPro" id="IPR034085">
    <property type="entry name" value="TOG"/>
</dbReference>
<dbReference type="GO" id="GO:1990498">
    <property type="term" value="C:mitotic spindle microtubule"/>
    <property type="evidence" value="ECO:0007669"/>
    <property type="project" value="UniProtKB-ARBA"/>
</dbReference>
<dbReference type="FunFam" id="1.25.10.10:FF:000019">
    <property type="entry name" value="Cytoskeleton-associated protein 5"/>
    <property type="match status" value="1"/>
</dbReference>
<evidence type="ECO:0000313" key="8">
    <source>
        <dbReference type="EMBL" id="KAF2765870.1"/>
    </source>
</evidence>
<dbReference type="Pfam" id="PF21042">
    <property type="entry name" value="Stu2_CTS"/>
    <property type="match status" value="1"/>
</dbReference>
<dbReference type="Gene3D" id="1.25.10.10">
    <property type="entry name" value="Leucine-rich Repeat Variant"/>
    <property type="match status" value="2"/>
</dbReference>
<dbReference type="InterPro" id="IPR048491">
    <property type="entry name" value="XMAP215_CLASP_TOG"/>
</dbReference>
<evidence type="ECO:0000256" key="6">
    <source>
        <dbReference type="SAM" id="Phobius"/>
    </source>
</evidence>
<dbReference type="InterPro" id="IPR016024">
    <property type="entry name" value="ARM-type_fold"/>
</dbReference>
<dbReference type="SUPFAM" id="SSF48371">
    <property type="entry name" value="ARM repeat"/>
    <property type="match status" value="1"/>
</dbReference>
<sequence length="891" mass="95509">MAEGEEDFAQLPLPDQFRHKNWKARKAGYETAAKHLRTAQPTDAVVRDFILESSLWKGAVSDSNVAAQQEALGAYNAFLDAAGAEGARKTRGSTVQGVVEKGLTGRPAAKAAALESLLLLIELDKPEPVVDELLPFLSHKQPKIIAATLAALATIYHAYGCKTVEPKPVIKAVPKAFAHADKNVRAEAQNLTKELYRWLRDAMKPLFWAELKDVQQKDLDKLFAPIQTEPAPQQERLLRSQQAAKEEAAAAGVDDEAGGEDDGDDGAIDLEPEYEAVDVFAKVPKDFSDRLASTKWKDRKEALDDLFTAVNVPAMQPGPFDDIMRGCAKSMKDANIAVVTVAANCVECIAKGLRKEFGRYRSTILGPMLERFKEKKASVTDALAAACDAVFTATGLGDVQTDVLEQLKSKNPQVKEHTAKFLVRSLLTTKEAPTMEQTKEYAEGSKKLLTESAAPLRDAGAEVLGVLWKIMGDRNMLSHLDGLDEIRKTKIKECSDAAEPKTKWKPKAAAPPPAAKAAPGKKPALGARKPAAGGGKKAPPKVASPPPAEEAPLQPRPTTSRPVSKPGLKGPGGLKGPSGLAKPGSGLKPPSGLASPKRQGVVLDDAGPAVPKLGLPAPAGRGLAGRPLGKPAAAAPASPPPPARAESATSSALSNIERQELHDLRAEVDLLRNQTSDLRQDKLRLTSQIAELQNQNAQLIEDHTRDVLQIKAKETQLVRARSDAENAEERANSLSKEVERLKREMSRLNRQNGATSPPPVDPASLYGSHDMAAGMRPAYGISRSFHVPSSRGAANYTLDARPGSGGGGGGGGLGVEGKENNPESPGGLASPHHHNHHNGYSSGEGVESWRRAAEVTQNLKARIEMMKVSFLFFSFFLFFLFFFNHDIMVGG</sequence>
<evidence type="ECO:0000256" key="4">
    <source>
        <dbReference type="SAM" id="Coils"/>
    </source>
</evidence>
<feature type="domain" description="TOG" evidence="7">
    <location>
        <begin position="272"/>
        <end position="503"/>
    </location>
</feature>
<dbReference type="PANTHER" id="PTHR12609">
    <property type="entry name" value="MICROTUBULE ASSOCIATED PROTEIN XMAP215"/>
    <property type="match status" value="1"/>
</dbReference>
<reference evidence="8" key="1">
    <citation type="journal article" date="2020" name="Stud. Mycol.">
        <title>101 Dothideomycetes genomes: a test case for predicting lifestyles and emergence of pathogens.</title>
        <authorList>
            <person name="Haridas S."/>
            <person name="Albert R."/>
            <person name="Binder M."/>
            <person name="Bloem J."/>
            <person name="Labutti K."/>
            <person name="Salamov A."/>
            <person name="Andreopoulos B."/>
            <person name="Baker S."/>
            <person name="Barry K."/>
            <person name="Bills G."/>
            <person name="Bluhm B."/>
            <person name="Cannon C."/>
            <person name="Castanera R."/>
            <person name="Culley D."/>
            <person name="Daum C."/>
            <person name="Ezra D."/>
            <person name="Gonzalez J."/>
            <person name="Henrissat B."/>
            <person name="Kuo A."/>
            <person name="Liang C."/>
            <person name="Lipzen A."/>
            <person name="Lutzoni F."/>
            <person name="Magnuson J."/>
            <person name="Mondo S."/>
            <person name="Nolan M."/>
            <person name="Ohm R."/>
            <person name="Pangilinan J."/>
            <person name="Park H.-J."/>
            <person name="Ramirez L."/>
            <person name="Alfaro M."/>
            <person name="Sun H."/>
            <person name="Tritt A."/>
            <person name="Yoshinaga Y."/>
            <person name="Zwiers L.-H."/>
            <person name="Turgeon B."/>
            <person name="Goodwin S."/>
            <person name="Spatafora J."/>
            <person name="Crous P."/>
            <person name="Grigoriev I."/>
        </authorList>
    </citation>
    <scope>NUCLEOTIDE SEQUENCE</scope>
    <source>
        <strain evidence="8">CBS 116005</strain>
    </source>
</reference>
<dbReference type="GO" id="GO:0005881">
    <property type="term" value="C:cytoplasmic microtubule"/>
    <property type="evidence" value="ECO:0007669"/>
    <property type="project" value="UniProtKB-ARBA"/>
</dbReference>
<proteinExistence type="predicted"/>
<feature type="domain" description="TOG" evidence="7">
    <location>
        <begin position="1"/>
        <end position="232"/>
    </location>
</feature>
<dbReference type="EMBL" id="ML995882">
    <property type="protein sequence ID" value="KAF2765870.1"/>
    <property type="molecule type" value="Genomic_DNA"/>
</dbReference>
<dbReference type="GO" id="GO:0044732">
    <property type="term" value="C:mitotic spindle pole body"/>
    <property type="evidence" value="ECO:0007669"/>
    <property type="project" value="UniProtKB-ARBA"/>
</dbReference>
<dbReference type="GO" id="GO:0000022">
    <property type="term" value="P:mitotic spindle elongation"/>
    <property type="evidence" value="ECO:0007669"/>
    <property type="project" value="UniProtKB-ARBA"/>
</dbReference>
<dbReference type="InterPro" id="IPR011989">
    <property type="entry name" value="ARM-like"/>
</dbReference>
<feature type="region of interest" description="Disordered" evidence="5">
    <location>
        <begin position="799"/>
        <end position="847"/>
    </location>
</feature>
<dbReference type="GO" id="GO:0000776">
    <property type="term" value="C:kinetochore"/>
    <property type="evidence" value="ECO:0007669"/>
    <property type="project" value="UniProtKB-ARBA"/>
</dbReference>
<name>A0A6G1KZK5_9PEZI</name>
<protein>
    <recommendedName>
        <fullName evidence="7">TOG domain-containing protein</fullName>
    </recommendedName>
</protein>
<dbReference type="FunFam" id="1.25.10.10:FF:000282">
    <property type="entry name" value="Spindle pole body component"/>
    <property type="match status" value="1"/>
</dbReference>
<feature type="compositionally biased region" description="Low complexity" evidence="5">
    <location>
        <begin position="515"/>
        <end position="531"/>
    </location>
</feature>
<evidence type="ECO:0000313" key="9">
    <source>
        <dbReference type="Proteomes" id="UP000799436"/>
    </source>
</evidence>
<feature type="compositionally biased region" description="Gly residues" evidence="5">
    <location>
        <begin position="803"/>
        <end position="815"/>
    </location>
</feature>
<dbReference type="InterPro" id="IPR048492">
    <property type="entry name" value="Stu2_CTS"/>
</dbReference>
<gene>
    <name evidence="8" type="ORF">EJ03DRAFT_279229</name>
</gene>
<keyword evidence="6" id="KW-0812">Transmembrane</keyword>
<dbReference type="GO" id="GO:0046785">
    <property type="term" value="P:microtubule polymerization"/>
    <property type="evidence" value="ECO:0007669"/>
    <property type="project" value="InterPro"/>
</dbReference>
<dbReference type="SMART" id="SM01349">
    <property type="entry name" value="TOG"/>
    <property type="match status" value="2"/>
</dbReference>
<keyword evidence="6" id="KW-0472">Membrane</keyword>
<keyword evidence="2" id="KW-0963">Cytoplasm</keyword>
<keyword evidence="6" id="KW-1133">Transmembrane helix</keyword>
<evidence type="ECO:0000259" key="7">
    <source>
        <dbReference type="SMART" id="SM01349"/>
    </source>
</evidence>
<organism evidence="8 9">
    <name type="scientific">Teratosphaeria nubilosa</name>
    <dbReference type="NCBI Taxonomy" id="161662"/>
    <lineage>
        <taxon>Eukaryota</taxon>
        <taxon>Fungi</taxon>
        <taxon>Dikarya</taxon>
        <taxon>Ascomycota</taxon>
        <taxon>Pezizomycotina</taxon>
        <taxon>Dothideomycetes</taxon>
        <taxon>Dothideomycetidae</taxon>
        <taxon>Mycosphaerellales</taxon>
        <taxon>Teratosphaeriaceae</taxon>
        <taxon>Teratosphaeria</taxon>
    </lineage>
</organism>
<dbReference type="GO" id="GO:0051010">
    <property type="term" value="F:microtubule plus-end binding"/>
    <property type="evidence" value="ECO:0007669"/>
    <property type="project" value="InterPro"/>
</dbReference>
<feature type="coiled-coil region" evidence="4">
    <location>
        <begin position="654"/>
        <end position="751"/>
    </location>
</feature>
<dbReference type="GO" id="GO:1990571">
    <property type="term" value="P:meiotic centromere clustering"/>
    <property type="evidence" value="ECO:0007669"/>
    <property type="project" value="UniProtKB-ARBA"/>
</dbReference>
<keyword evidence="3" id="KW-0206">Cytoskeleton</keyword>
<dbReference type="GO" id="GO:0061863">
    <property type="term" value="F:microtubule plus end polymerase"/>
    <property type="evidence" value="ECO:0007669"/>
    <property type="project" value="InterPro"/>
</dbReference>
<dbReference type="Pfam" id="PF21041">
    <property type="entry name" value="XMAP215_CLASP_TOG"/>
    <property type="match status" value="1"/>
</dbReference>
<feature type="compositionally biased region" description="Acidic residues" evidence="5">
    <location>
        <begin position="253"/>
        <end position="268"/>
    </location>
</feature>
<keyword evidence="9" id="KW-1185">Reference proteome</keyword>
<comment type="subcellular location">
    <subcellularLocation>
        <location evidence="1">Cytoplasm</location>
        <location evidence="1">Cytoskeleton</location>
        <location evidence="1">Microtubule organizing center</location>
        <location evidence="1">Spindle pole body</location>
    </subcellularLocation>
</comment>
<dbReference type="GO" id="GO:0030951">
    <property type="term" value="P:establishment or maintenance of microtubule cytoskeleton polarity"/>
    <property type="evidence" value="ECO:0007669"/>
    <property type="project" value="InterPro"/>
</dbReference>
<feature type="region of interest" description="Disordered" evidence="5">
    <location>
        <begin position="494"/>
        <end position="652"/>
    </location>
</feature>
<feature type="region of interest" description="Disordered" evidence="5">
    <location>
        <begin position="240"/>
        <end position="268"/>
    </location>
</feature>
<feature type="transmembrane region" description="Helical" evidence="6">
    <location>
        <begin position="865"/>
        <end position="883"/>
    </location>
</feature>
<dbReference type="InterPro" id="IPR045110">
    <property type="entry name" value="XMAP215"/>
</dbReference>
<evidence type="ECO:0000256" key="2">
    <source>
        <dbReference type="ARBA" id="ARBA00022490"/>
    </source>
</evidence>
<feature type="compositionally biased region" description="Low complexity" evidence="5">
    <location>
        <begin position="611"/>
        <end position="636"/>
    </location>
</feature>
<evidence type="ECO:0000256" key="5">
    <source>
        <dbReference type="SAM" id="MobiDB-lite"/>
    </source>
</evidence>
<dbReference type="GO" id="GO:0099070">
    <property type="term" value="C:static microtubule bundle"/>
    <property type="evidence" value="ECO:0007669"/>
    <property type="project" value="UniProtKB-ARBA"/>
</dbReference>
<accession>A0A6G1KZK5</accession>
<dbReference type="GO" id="GO:0051315">
    <property type="term" value="P:attachment of mitotic spindle microtubules to kinetochore"/>
    <property type="evidence" value="ECO:0007669"/>
    <property type="project" value="UniProtKB-ARBA"/>
</dbReference>